<dbReference type="AlphaFoldDB" id="B9SHY0"/>
<feature type="compositionally biased region" description="Polar residues" evidence="1">
    <location>
        <begin position="1128"/>
        <end position="1140"/>
    </location>
</feature>
<feature type="region of interest" description="Disordered" evidence="1">
    <location>
        <begin position="1128"/>
        <end position="1249"/>
    </location>
</feature>
<evidence type="ECO:0000313" key="4">
    <source>
        <dbReference type="Proteomes" id="UP000008311"/>
    </source>
</evidence>
<dbReference type="PANTHER" id="PTHR33870">
    <property type="entry name" value="CARDIOMYOPATHY-ASSOCIATED PROTEIN"/>
    <property type="match status" value="1"/>
</dbReference>
<dbReference type="OrthoDB" id="1908091at2759"/>
<feature type="region of interest" description="Disordered" evidence="1">
    <location>
        <begin position="851"/>
        <end position="874"/>
    </location>
</feature>
<feature type="region of interest" description="Disordered" evidence="1">
    <location>
        <begin position="410"/>
        <end position="482"/>
    </location>
</feature>
<dbReference type="InParanoid" id="B9SHY0"/>
<keyword evidence="2" id="KW-0472">Membrane</keyword>
<feature type="compositionally biased region" description="Basic and acidic residues" evidence="1">
    <location>
        <begin position="1219"/>
        <end position="1232"/>
    </location>
</feature>
<feature type="compositionally biased region" description="Basic and acidic residues" evidence="1">
    <location>
        <begin position="1141"/>
        <end position="1164"/>
    </location>
</feature>
<feature type="compositionally biased region" description="Polar residues" evidence="1">
    <location>
        <begin position="551"/>
        <end position="563"/>
    </location>
</feature>
<keyword evidence="2" id="KW-0812">Transmembrane</keyword>
<feature type="region of interest" description="Disordered" evidence="1">
    <location>
        <begin position="172"/>
        <end position="229"/>
    </location>
</feature>
<feature type="transmembrane region" description="Helical" evidence="2">
    <location>
        <begin position="30"/>
        <end position="47"/>
    </location>
</feature>
<feature type="compositionally biased region" description="Basic and acidic residues" evidence="1">
    <location>
        <begin position="119"/>
        <end position="136"/>
    </location>
</feature>
<feature type="compositionally biased region" description="Polar residues" evidence="1">
    <location>
        <begin position="1233"/>
        <end position="1245"/>
    </location>
</feature>
<evidence type="ECO:0000313" key="3">
    <source>
        <dbReference type="EMBL" id="EEF36717.1"/>
    </source>
</evidence>
<sequence>MGVDAKDIQVLMSRILKFSIDVLCRFVQKHPILSSVLLFLLVLYLFLPKVFLFLICSSPFLACAAVYIRFYLPSKGTKIQNDAKDGKKDSAVLEPEAADHVLSRNDASIAQSQTMSQRNVKEKNKQLDARATEEKNVVSSVSPDIDSTGTSVLIEEKPDNGEIISRNVSVGEDSEAFSKASKSSVTSLDGLEEQAAKSEGGGGEAELESSSSEEEGEAQKGTNKAVEWTEDDQKNLMDLGISELERNKRLESLIARRRARKLYKMNTEKISTHVSTAQIPVAPVLVARGNLFGAPNDPDEKIPGSAPSLPTRNPFDLPYDPLEEKPNLMADSFQQEFMPAFQKEMFFCRHESFTWGPSFPLEGMHNHSDVAGHSTLQKEQDKGNHDWLVDHLLNQDDKPLRRSLSITDLVTEEGESSNQVENKPEEDGEADPSTDIKGKKIENTHGSDSSLDKGSEIPIATLGIKHNRSESSLSSLSDDDNEPTIKAKKTAALSKIQPPVFRFPEIVNNPSPNSNPCPIPKARGVNETSYLASPATIDRSRLDNHLLYTNNGPWHTPTNSIASDMQVEVSEIGSPPLTGDGSASSNDGESLTYDGDVEKEITSGSDEMWGVSPHAPRDQEQDMTSREVNDFDGEDTAEGFSGFHKESEAPFASSSRLDMPQDVKTDSSISEHKISNDLEKHEGNLQKPQEPLSLSEKTAEKVESSHSVNVSDHMNDDSGRSKSVEERSSGAENSVMSEVGDFSEPAQEINSESSKHNESKSLDTPVQSVEEVEMAYSSDDPAVHANVPKEDIKSNEDMNGRIDKYIEQEVLLDLSKRAEESISESANNPENNSDMPLANLSFLIPIQDGIQEQSTTEFEVSSTNQSSNDPSTSGIQLEMAVGQASPVSNTSSSPKSVLPDRIPLAETLSDLNQHMQMDVPEYDMEKIARDHLDKLLDEQLAESVVLISDQNGQHVTEDSTNHPSVNMPQRTEETSDTSGKSTNEAKEVANLNEPMLDDGGTKEDIRSEASISIEDSAELSKPPEEINSISVEQIDDKSGNLIEHETRTDQTEPEKEHHDSEVPGLAVRGEELRNTSQASTQDADGNSGAKDLTENRTATIPTNPAVEGDHVDMAVNVGAEEEILVQNSTATRDALANETTSMDRIELVGDGEHESKGLDRKEATSEQSNVTEDPPSGSIQVTDTGSSTENAIDNVPFQPARESNSLSDMTNIDSAAQQEGKDSSKPVEDIKSNSEYLTQDGTETDQSTKKLVIAKMEAPMLEDSYEHISTP</sequence>
<feature type="compositionally biased region" description="Basic and acidic residues" evidence="1">
    <location>
        <begin position="615"/>
        <end position="629"/>
    </location>
</feature>
<feature type="compositionally biased region" description="Basic and acidic residues" evidence="1">
    <location>
        <begin position="787"/>
        <end position="800"/>
    </location>
</feature>
<feature type="compositionally biased region" description="Acidic residues" evidence="1">
    <location>
        <begin position="205"/>
        <end position="216"/>
    </location>
</feature>
<dbReference type="PANTHER" id="PTHR33870:SF16">
    <property type="entry name" value="PROTEIN, PUTATIVE-RELATED"/>
    <property type="match status" value="1"/>
</dbReference>
<feature type="compositionally biased region" description="Basic and acidic residues" evidence="1">
    <location>
        <begin position="659"/>
        <end position="684"/>
    </location>
</feature>
<feature type="compositionally biased region" description="Basic and acidic residues" evidence="1">
    <location>
        <begin position="713"/>
        <end position="729"/>
    </location>
</feature>
<feature type="compositionally biased region" description="Basic and acidic residues" evidence="1">
    <location>
        <begin position="434"/>
        <end position="455"/>
    </location>
</feature>
<feature type="compositionally biased region" description="Polar residues" evidence="1">
    <location>
        <begin position="1165"/>
        <end position="1191"/>
    </location>
</feature>
<accession>B9SHY0</accession>
<feature type="region of interest" description="Disordered" evidence="1">
    <location>
        <begin position="111"/>
        <end position="158"/>
    </location>
</feature>
<dbReference type="eggNOG" id="ENOG502QZQ3">
    <property type="taxonomic scope" value="Eukaryota"/>
</dbReference>
<evidence type="ECO:0000256" key="2">
    <source>
        <dbReference type="SAM" id="Phobius"/>
    </source>
</evidence>
<name>B9SHY0_RICCO</name>
<feature type="compositionally biased region" description="Polar residues" evidence="1">
    <location>
        <begin position="1201"/>
        <end position="1217"/>
    </location>
</feature>
<feature type="compositionally biased region" description="Polar residues" evidence="1">
    <location>
        <begin position="1074"/>
        <end position="1084"/>
    </location>
</feature>
<evidence type="ECO:0000256" key="1">
    <source>
        <dbReference type="SAM" id="MobiDB-lite"/>
    </source>
</evidence>
<gene>
    <name evidence="3" type="ORF">RCOM_0611430</name>
</gene>
<feature type="region of interest" description="Disordered" evidence="1">
    <location>
        <begin position="551"/>
        <end position="800"/>
    </location>
</feature>
<keyword evidence="2" id="KW-1133">Transmembrane helix</keyword>
<organism evidence="3 4">
    <name type="scientific">Ricinus communis</name>
    <name type="common">Castor bean</name>
    <dbReference type="NCBI Taxonomy" id="3988"/>
    <lineage>
        <taxon>Eukaryota</taxon>
        <taxon>Viridiplantae</taxon>
        <taxon>Streptophyta</taxon>
        <taxon>Embryophyta</taxon>
        <taxon>Tracheophyta</taxon>
        <taxon>Spermatophyta</taxon>
        <taxon>Magnoliopsida</taxon>
        <taxon>eudicotyledons</taxon>
        <taxon>Gunneridae</taxon>
        <taxon>Pentapetalae</taxon>
        <taxon>rosids</taxon>
        <taxon>fabids</taxon>
        <taxon>Malpighiales</taxon>
        <taxon>Euphorbiaceae</taxon>
        <taxon>Acalyphoideae</taxon>
        <taxon>Acalypheae</taxon>
        <taxon>Ricinus</taxon>
    </lineage>
</organism>
<dbReference type="EMBL" id="EQ973968">
    <property type="protein sequence ID" value="EEF36717.1"/>
    <property type="molecule type" value="Genomic_DNA"/>
</dbReference>
<dbReference type="Proteomes" id="UP000008311">
    <property type="component" value="Unassembled WGS sequence"/>
</dbReference>
<keyword evidence="4" id="KW-1185">Reference proteome</keyword>
<proteinExistence type="predicted"/>
<feature type="region of interest" description="Disordered" evidence="1">
    <location>
        <begin position="949"/>
        <end position="1110"/>
    </location>
</feature>
<dbReference type="KEGG" id="rcu:8276365"/>
<protein>
    <submittedName>
        <fullName evidence="3">Uncharacterized protein</fullName>
    </submittedName>
</protein>
<feature type="compositionally biased region" description="Basic and acidic residues" evidence="1">
    <location>
        <begin position="1034"/>
        <end position="1061"/>
    </location>
</feature>
<reference evidence="4" key="1">
    <citation type="journal article" date="2010" name="Nat. Biotechnol.">
        <title>Draft genome sequence of the oilseed species Ricinus communis.</title>
        <authorList>
            <person name="Chan A.P."/>
            <person name="Crabtree J."/>
            <person name="Zhao Q."/>
            <person name="Lorenzi H."/>
            <person name="Orvis J."/>
            <person name="Puiu D."/>
            <person name="Melake-Berhan A."/>
            <person name="Jones K.M."/>
            <person name="Redman J."/>
            <person name="Chen G."/>
            <person name="Cahoon E.B."/>
            <person name="Gedil M."/>
            <person name="Stanke M."/>
            <person name="Haas B.J."/>
            <person name="Wortman J.R."/>
            <person name="Fraser-Liggett C.M."/>
            <person name="Ravel J."/>
            <person name="Rabinowicz P.D."/>
        </authorList>
    </citation>
    <scope>NUCLEOTIDE SEQUENCE [LARGE SCALE GENOMIC DNA]</scope>
    <source>
        <strain evidence="4">cv. Hale</strain>
    </source>
</reference>
<feature type="compositionally biased region" description="Polar residues" evidence="1">
    <location>
        <begin position="137"/>
        <end position="151"/>
    </location>
</feature>